<organism evidence="1 2">
    <name type="scientific">Orrella daihaiensis</name>
    <dbReference type="NCBI Taxonomy" id="2782176"/>
    <lineage>
        <taxon>Bacteria</taxon>
        <taxon>Pseudomonadati</taxon>
        <taxon>Pseudomonadota</taxon>
        <taxon>Betaproteobacteria</taxon>
        <taxon>Burkholderiales</taxon>
        <taxon>Alcaligenaceae</taxon>
        <taxon>Orrella</taxon>
    </lineage>
</organism>
<accession>A0ABY4AIG7</accession>
<sequence>MQEQLRQNKLPVAVDFHYMNLDTDGTQPNVAVAAALRAIRASQPDLLISVDDESNKLVTSQLSPTSRPAVAYLAILETPATYGYSPNTRATGLEEQVPHEAIIDLLAKLKPSKPLRIAIIGVDSATGNAEMKRLLASDWQHHSIGPTKLVETNKQWQEFVLNDAKDADVLLVLDTDMLQAEEVGVLMPVSEIIQWTETNARALPIGIRENYVTHGGGLAISAPPSVYGKLAMQLALQWIDDGLESGVPAPIQVPYFYVSIRASATEKRGIELPLVYQELARSTGGLYP</sequence>
<gene>
    <name evidence="1" type="ORF">DHf2319_11690</name>
</gene>
<name>A0ABY4AIG7_9BURK</name>
<proteinExistence type="predicted"/>
<dbReference type="EMBL" id="CP063982">
    <property type="protein sequence ID" value="UOD50086.1"/>
    <property type="molecule type" value="Genomic_DNA"/>
</dbReference>
<keyword evidence="2" id="KW-1185">Reference proteome</keyword>
<evidence type="ECO:0000313" key="1">
    <source>
        <dbReference type="EMBL" id="UOD50086.1"/>
    </source>
</evidence>
<dbReference type="Gene3D" id="3.40.50.2300">
    <property type="match status" value="2"/>
</dbReference>
<reference evidence="1 2" key="1">
    <citation type="submission" date="2020-11" db="EMBL/GenBank/DDBJ databases">
        <title>Algicoccus daihaiensis sp.nov., isolated from Daihai Lake in Inner Mongolia.</title>
        <authorList>
            <person name="Kai J."/>
        </authorList>
    </citation>
    <scope>NUCLEOTIDE SEQUENCE [LARGE SCALE GENOMIC DNA]</scope>
    <source>
        <strain evidence="2">f23</strain>
    </source>
</reference>
<dbReference type="Proteomes" id="UP000831607">
    <property type="component" value="Chromosome"/>
</dbReference>
<protein>
    <recommendedName>
        <fullName evidence="3">ABC transporter substrate-binding protein</fullName>
    </recommendedName>
</protein>
<evidence type="ECO:0000313" key="2">
    <source>
        <dbReference type="Proteomes" id="UP000831607"/>
    </source>
</evidence>
<evidence type="ECO:0008006" key="3">
    <source>
        <dbReference type="Google" id="ProtNLM"/>
    </source>
</evidence>
<dbReference type="RefSeq" id="WP_243478483.1">
    <property type="nucleotide sequence ID" value="NZ_CP063982.1"/>
</dbReference>